<evidence type="ECO:0000313" key="10">
    <source>
        <dbReference type="EMBL" id="CAG8803976.1"/>
    </source>
</evidence>
<comment type="catalytic activity">
    <reaction evidence="1 8">
        <text>Endohydrolysis of (1-&gt;4)-alpha-D-glucosidic linkages in polysaccharides containing three or more (1-&gt;4)-alpha-linked D-glucose units.</text>
        <dbReference type="EC" id="3.2.1.1"/>
    </reaction>
</comment>
<feature type="non-terminal residue" evidence="10">
    <location>
        <position position="1"/>
    </location>
</feature>
<dbReference type="SUPFAM" id="SSF51011">
    <property type="entry name" value="Glycosyl hydrolase domain"/>
    <property type="match status" value="1"/>
</dbReference>
<evidence type="ECO:0000256" key="3">
    <source>
        <dbReference type="ARBA" id="ARBA00008061"/>
    </source>
</evidence>
<reference evidence="10 11" key="1">
    <citation type="submission" date="2021-06" db="EMBL/GenBank/DDBJ databases">
        <authorList>
            <person name="Kallberg Y."/>
            <person name="Tangrot J."/>
            <person name="Rosling A."/>
        </authorList>
    </citation>
    <scope>NUCLEOTIDE SEQUENCE [LARGE SCALE GENOMIC DNA]</scope>
    <source>
        <strain evidence="10 11">120-4 pot B 10/14</strain>
    </source>
</reference>
<dbReference type="InterPro" id="IPR011705">
    <property type="entry name" value="BACK"/>
</dbReference>
<evidence type="ECO:0000256" key="7">
    <source>
        <dbReference type="RuleBase" id="RU003615"/>
    </source>
</evidence>
<dbReference type="Gene3D" id="2.60.40.1180">
    <property type="entry name" value="Golgi alpha-mannosidase II"/>
    <property type="match status" value="1"/>
</dbReference>
<dbReference type="Gene3D" id="3.20.20.80">
    <property type="entry name" value="Glycosidases"/>
    <property type="match status" value="1"/>
</dbReference>
<dbReference type="PRINTS" id="PR00110">
    <property type="entry name" value="ALPHAAMYLASE"/>
</dbReference>
<dbReference type="Pfam" id="PF07534">
    <property type="entry name" value="TLD"/>
    <property type="match status" value="1"/>
</dbReference>
<gene>
    <name evidence="10" type="ORF">GMARGA_LOCUS23756</name>
</gene>
<name>A0ABN7VX65_GIGMA</name>
<organism evidence="10 11">
    <name type="scientific">Gigaspora margarita</name>
    <dbReference type="NCBI Taxonomy" id="4874"/>
    <lineage>
        <taxon>Eukaryota</taxon>
        <taxon>Fungi</taxon>
        <taxon>Fungi incertae sedis</taxon>
        <taxon>Mucoromycota</taxon>
        <taxon>Glomeromycotina</taxon>
        <taxon>Glomeromycetes</taxon>
        <taxon>Diversisporales</taxon>
        <taxon>Gigasporaceae</taxon>
        <taxon>Gigaspora</taxon>
    </lineage>
</organism>
<keyword evidence="8" id="KW-0378">Hydrolase</keyword>
<evidence type="ECO:0000256" key="1">
    <source>
        <dbReference type="ARBA" id="ARBA00000548"/>
    </source>
</evidence>
<evidence type="ECO:0000256" key="4">
    <source>
        <dbReference type="ARBA" id="ARBA00012595"/>
    </source>
</evidence>
<comment type="similarity">
    <text evidence="3 7">Belongs to the glycosyl hydrolase 13 family.</text>
</comment>
<dbReference type="PANTHER" id="PTHR10357">
    <property type="entry name" value="ALPHA-AMYLASE FAMILY MEMBER"/>
    <property type="match status" value="1"/>
</dbReference>
<keyword evidence="11" id="KW-1185">Reference proteome</keyword>
<dbReference type="PANTHER" id="PTHR10357:SF215">
    <property type="entry name" value="ALPHA-AMYLASE 1"/>
    <property type="match status" value="1"/>
</dbReference>
<dbReference type="SUPFAM" id="SSF51445">
    <property type="entry name" value="(Trans)glycosidases"/>
    <property type="match status" value="1"/>
</dbReference>
<dbReference type="InterPro" id="IPR017853">
    <property type="entry name" value="GH"/>
</dbReference>
<dbReference type="SMART" id="SM00642">
    <property type="entry name" value="Aamy"/>
    <property type="match status" value="1"/>
</dbReference>
<evidence type="ECO:0000256" key="6">
    <source>
        <dbReference type="ARBA" id="ARBA00022729"/>
    </source>
</evidence>
<feature type="domain" description="TLDc" evidence="9">
    <location>
        <begin position="674"/>
        <end position="843"/>
    </location>
</feature>
<proteinExistence type="inferred from homology"/>
<dbReference type="SMART" id="SM00584">
    <property type="entry name" value="TLDc"/>
    <property type="match status" value="1"/>
</dbReference>
<dbReference type="PROSITE" id="PS51886">
    <property type="entry name" value="TLDC"/>
    <property type="match status" value="1"/>
</dbReference>
<accession>A0ABN7VX65</accession>
<evidence type="ECO:0000259" key="9">
    <source>
        <dbReference type="PROSITE" id="PS51886"/>
    </source>
</evidence>
<dbReference type="InterPro" id="IPR006571">
    <property type="entry name" value="TLDc_dom"/>
</dbReference>
<comment type="caution">
    <text evidence="10">The sequence shown here is derived from an EMBL/GenBank/DDBJ whole genome shotgun (WGS) entry which is preliminary data.</text>
</comment>
<dbReference type="InterPro" id="IPR006046">
    <property type="entry name" value="Alpha_amylase"/>
</dbReference>
<sequence>KPSATTVNEWKNRTIYQLLTDRFAQTPGQENPTLCATNKENEGFDAIWISPVDKPVENETIYGVGWHGYWAQDKFSINPHFGTSEELKNLVDTAHQKGIWVMIDVVANHMGPQQGKEPGTTDYVKIYNRFDDINDYHKYCDSCNCDDQQNIEYCSIGGHDLPLPENPETIGKLNTWIHELVSTYKFDGIRIDTVKHVRIDFWNDFIKYAGVFSIGEIYDFNVEYVARYQLGGHVDATLNYPLYQKISELYSSPFTNMYELRDRINENRQYFVDTLALGNFVDNHDTQRYMHWTPDDTLARNALSFVLLYDGIPIIYQGTEQHFTGFPTGLDPFNREALWSSNYVTDTPMFKFISTINLLRKYLPPAYYNSLAIEAWVDTNVYAFVKDKLLVVTMNYGSGEVINSGKYVLRKSITIQGNGWWAIGEELINVVNCTEKILIDTNGNVPTDLYGEPKIFYPVNKLIGSNLLDLKSQKDGTLLELLVATDELLLQPLTNSVQNFLSKNSHIFLQQSPVKMLHFIVHNDRFNELKEAYLETICKNPSLIFDSDEFPSLEEDALKLILNSDNLDMKEGVIWKKLVKWGIAQHTTLESKMTCEDTNYEAIKILKETLNELIKFIRFYQMDRKDFIPEVWDYKDILPNDLIKDILHCYLDSDIKPLHQPFLIRWGNFKIDSVLINKEIALLLTKWIDKKTIDDKTSKGFRYNFNLLFRCSVDGLSSKTFHQKCNNKGATIVVAKIQNSTLLVGGYNPLDWNGDNVWKETTSSFIFTLDHNDLNKATVSRVNHDNSDCAIGCDDSHGPSFGEGPDLHVPSNSSTWKFKIKSYPKLVNSNSFTISNYEVFQVERVLRNKQPR</sequence>
<dbReference type="InterPro" id="IPR013780">
    <property type="entry name" value="Glyco_hydro_b"/>
</dbReference>
<evidence type="ECO:0000256" key="5">
    <source>
        <dbReference type="ARBA" id="ARBA00022723"/>
    </source>
</evidence>
<keyword evidence="8" id="KW-0326">Glycosidase</keyword>
<protein>
    <recommendedName>
        <fullName evidence="4 8">Alpha-amylase</fullName>
        <ecNumber evidence="4 8">3.2.1.1</ecNumber>
    </recommendedName>
</protein>
<dbReference type="EMBL" id="CAJVQB010024348">
    <property type="protein sequence ID" value="CAG8803976.1"/>
    <property type="molecule type" value="Genomic_DNA"/>
</dbReference>
<dbReference type="EC" id="3.2.1.1" evidence="4 8"/>
<dbReference type="Pfam" id="PF00128">
    <property type="entry name" value="Alpha-amylase"/>
    <property type="match status" value="1"/>
</dbReference>
<keyword evidence="5" id="KW-0479">Metal-binding</keyword>
<keyword evidence="8" id="KW-0119">Carbohydrate metabolism</keyword>
<dbReference type="Proteomes" id="UP000789901">
    <property type="component" value="Unassembled WGS sequence"/>
</dbReference>
<evidence type="ECO:0000256" key="2">
    <source>
        <dbReference type="ARBA" id="ARBA00001913"/>
    </source>
</evidence>
<evidence type="ECO:0000256" key="8">
    <source>
        <dbReference type="RuleBase" id="RU361134"/>
    </source>
</evidence>
<feature type="non-terminal residue" evidence="10">
    <location>
        <position position="852"/>
    </location>
</feature>
<dbReference type="Gene3D" id="1.25.40.420">
    <property type="match status" value="1"/>
</dbReference>
<evidence type="ECO:0000313" key="11">
    <source>
        <dbReference type="Proteomes" id="UP000789901"/>
    </source>
</evidence>
<keyword evidence="6" id="KW-0732">Signal</keyword>
<dbReference type="Pfam" id="PF07707">
    <property type="entry name" value="BACK"/>
    <property type="match status" value="1"/>
</dbReference>
<comment type="cofactor">
    <cofactor evidence="2">
        <name>Ca(2+)</name>
        <dbReference type="ChEBI" id="CHEBI:29108"/>
    </cofactor>
</comment>
<dbReference type="InterPro" id="IPR006047">
    <property type="entry name" value="GH13_cat_dom"/>
</dbReference>